<organism evidence="1 2">
    <name type="scientific">Chloebia gouldiae</name>
    <name type="common">Gouldian finch</name>
    <name type="synonym">Erythrura gouldiae</name>
    <dbReference type="NCBI Taxonomy" id="44316"/>
    <lineage>
        <taxon>Eukaryota</taxon>
        <taxon>Metazoa</taxon>
        <taxon>Chordata</taxon>
        <taxon>Craniata</taxon>
        <taxon>Vertebrata</taxon>
        <taxon>Euteleostomi</taxon>
        <taxon>Archelosauria</taxon>
        <taxon>Archosauria</taxon>
        <taxon>Dinosauria</taxon>
        <taxon>Saurischia</taxon>
        <taxon>Theropoda</taxon>
        <taxon>Coelurosauria</taxon>
        <taxon>Aves</taxon>
        <taxon>Neognathae</taxon>
        <taxon>Neoaves</taxon>
        <taxon>Telluraves</taxon>
        <taxon>Australaves</taxon>
        <taxon>Passeriformes</taxon>
        <taxon>Passeroidea</taxon>
        <taxon>Passeridae</taxon>
        <taxon>Chloebia</taxon>
    </lineage>
</organism>
<dbReference type="AlphaFoldDB" id="A0A3L8RZ98"/>
<protein>
    <submittedName>
        <fullName evidence="1">Uncharacterized protein</fullName>
    </submittedName>
</protein>
<evidence type="ECO:0000313" key="1">
    <source>
        <dbReference type="EMBL" id="RLV91665.1"/>
    </source>
</evidence>
<keyword evidence="2" id="KW-1185">Reference proteome</keyword>
<name>A0A3L8RZ98_CHLGU</name>
<sequence>MELLEKRSLWGAPGAVSWKDGGRLGQAPGDHLDTWSIAHRRCRGTNLCAEKQRPNRARQLRQRWKGGNGAVPLHLRALLLPLTRPGLPEEPLCCREGGFSFSRAPRL</sequence>
<reference evidence="1 2" key="1">
    <citation type="journal article" date="2018" name="Proc. R. Soc. B">
        <title>A non-coding region near Follistatin controls head colour polymorphism in the Gouldian finch.</title>
        <authorList>
            <person name="Toomey M.B."/>
            <person name="Marques C.I."/>
            <person name="Andrade P."/>
            <person name="Araujo P.M."/>
            <person name="Sabatino S."/>
            <person name="Gazda M.A."/>
            <person name="Afonso S."/>
            <person name="Lopes R.J."/>
            <person name="Corbo J.C."/>
            <person name="Carneiro M."/>
        </authorList>
    </citation>
    <scope>NUCLEOTIDE SEQUENCE [LARGE SCALE GENOMIC DNA]</scope>
    <source>
        <strain evidence="1">Red01</strain>
        <tissue evidence="1">Muscle</tissue>
    </source>
</reference>
<dbReference type="EMBL" id="QUSF01000108">
    <property type="protein sequence ID" value="RLV91665.1"/>
    <property type="molecule type" value="Genomic_DNA"/>
</dbReference>
<evidence type="ECO:0000313" key="2">
    <source>
        <dbReference type="Proteomes" id="UP000276834"/>
    </source>
</evidence>
<comment type="caution">
    <text evidence="1">The sequence shown here is derived from an EMBL/GenBank/DDBJ whole genome shotgun (WGS) entry which is preliminary data.</text>
</comment>
<proteinExistence type="predicted"/>
<accession>A0A3L8RZ98</accession>
<dbReference type="Proteomes" id="UP000276834">
    <property type="component" value="Unassembled WGS sequence"/>
</dbReference>
<gene>
    <name evidence="1" type="ORF">DV515_00014052</name>
</gene>